<dbReference type="Gene3D" id="3.40.630.10">
    <property type="entry name" value="Zn peptidases"/>
    <property type="match status" value="1"/>
</dbReference>
<dbReference type="SUPFAM" id="SSF101821">
    <property type="entry name" value="Aminopeptidase/glucanase lid domain"/>
    <property type="match status" value="1"/>
</dbReference>
<evidence type="ECO:0000313" key="7">
    <source>
        <dbReference type="Proteomes" id="UP000244180"/>
    </source>
</evidence>
<proteinExistence type="inferred from homology"/>
<protein>
    <submittedName>
        <fullName evidence="6">Glutamyl aminopeptidase</fullName>
    </submittedName>
</protein>
<dbReference type="GO" id="GO:0004177">
    <property type="term" value="F:aminopeptidase activity"/>
    <property type="evidence" value="ECO:0007669"/>
    <property type="project" value="UniProtKB-KW"/>
</dbReference>
<dbReference type="Pfam" id="PF05343">
    <property type="entry name" value="Peptidase_M42"/>
    <property type="match status" value="1"/>
</dbReference>
<dbReference type="Gene3D" id="2.40.30.40">
    <property type="entry name" value="Peptidase M42, domain 2"/>
    <property type="match status" value="1"/>
</dbReference>
<evidence type="ECO:0000256" key="1">
    <source>
        <dbReference type="ARBA" id="ARBA00006272"/>
    </source>
</evidence>
<organism evidence="6 7">
    <name type="scientific">Hydrogenibacillus schlegelii</name>
    <name type="common">Bacillus schlegelii</name>
    <dbReference type="NCBI Taxonomy" id="1484"/>
    <lineage>
        <taxon>Bacteria</taxon>
        <taxon>Bacillati</taxon>
        <taxon>Bacillota</taxon>
        <taxon>Bacilli</taxon>
        <taxon>Bacillales</taxon>
        <taxon>Bacillales Family X. Incertae Sedis</taxon>
        <taxon>Hydrogenibacillus</taxon>
    </lineage>
</organism>
<dbReference type="CDD" id="cd05656">
    <property type="entry name" value="M42_Frv"/>
    <property type="match status" value="1"/>
</dbReference>
<dbReference type="InterPro" id="IPR008007">
    <property type="entry name" value="Peptidase_M42"/>
</dbReference>
<dbReference type="EMBL" id="PEBV01000020">
    <property type="protein sequence ID" value="PTQ52899.1"/>
    <property type="molecule type" value="Genomic_DNA"/>
</dbReference>
<comment type="caution">
    <text evidence="6">The sequence shown here is derived from an EMBL/GenBank/DDBJ whole genome shotgun (WGS) entry which is preliminary data.</text>
</comment>
<sequence length="407" mass="43370">MFRPGPVSTRTERMLPAARRVTMKTVPKNANDDLKRRPAMNDQTPCAGPGAVPGLPYDEALFRQLIEAPGAPGFEGEVRRVVEAALAGAADRMIRDRLGSLFGVLDGPEGGPTVMVAGHLDEVALMVTEVTDDGLLKVTALGGFYEPVLLAQRVFVLGRNGAVPGVIGAPPPHGLSEEARREAPQLERMFVDVGAASREDVRAFGIRPGDPVVFPGVYTPSWSGRRVLAKAWDNRFGVGLAVELLRALRDRPRVNTVVAGATVQEEVGLRGAETAARLVRPDVFFSLDAGPAGDMPGGSGLGRLGGGVLMRVMDRTMVTHRRLLDYLLDLAEAEGIPYQFFVSRGGTDAGRVHTMGIGVPSAVIGIPARYIHGPVAIIDLDDYRAAKRLLIAAVSRLDRATLEAIVG</sequence>
<comment type="similarity">
    <text evidence="1">Belongs to the peptidase M42 family.</text>
</comment>
<evidence type="ECO:0000313" key="6">
    <source>
        <dbReference type="EMBL" id="PTQ52899.1"/>
    </source>
</evidence>
<dbReference type="SUPFAM" id="SSF53187">
    <property type="entry name" value="Zn-dependent exopeptidases"/>
    <property type="match status" value="1"/>
</dbReference>
<dbReference type="PANTHER" id="PTHR32481:SF0">
    <property type="entry name" value="AMINOPEPTIDASE YPDE-RELATED"/>
    <property type="match status" value="1"/>
</dbReference>
<evidence type="ECO:0000256" key="3">
    <source>
        <dbReference type="ARBA" id="ARBA00022670"/>
    </source>
</evidence>
<keyword evidence="2 6" id="KW-0031">Aminopeptidase</keyword>
<dbReference type="InterPro" id="IPR051464">
    <property type="entry name" value="Peptidase_M42_aminopept"/>
</dbReference>
<evidence type="ECO:0000256" key="5">
    <source>
        <dbReference type="ARBA" id="ARBA00022801"/>
    </source>
</evidence>
<dbReference type="GO" id="GO:0006508">
    <property type="term" value="P:proteolysis"/>
    <property type="evidence" value="ECO:0007669"/>
    <property type="project" value="UniProtKB-KW"/>
</dbReference>
<keyword evidence="3" id="KW-0645">Protease</keyword>
<dbReference type="AlphaFoldDB" id="A0A2T5G9N5"/>
<keyword evidence="5" id="KW-0378">Hydrolase</keyword>
<reference evidence="6 7" key="1">
    <citation type="submission" date="2017-08" db="EMBL/GenBank/DDBJ databases">
        <title>Burning lignite coal seam in the remote Altai Mountains harbors a hydrogen-driven thermophilic microbial community.</title>
        <authorList>
            <person name="Kadnikov V.V."/>
            <person name="Mardanov A.V."/>
            <person name="Ivasenko D."/>
            <person name="Beletsky A.V."/>
            <person name="Karnachuk O.V."/>
            <person name="Ravin N.V."/>
        </authorList>
    </citation>
    <scope>NUCLEOTIDE SEQUENCE [LARGE SCALE GENOMIC DNA]</scope>
    <source>
        <strain evidence="6">AL33</strain>
    </source>
</reference>
<keyword evidence="4" id="KW-0479">Metal-binding</keyword>
<accession>A0A2T5G9N5</accession>
<dbReference type="PANTHER" id="PTHR32481">
    <property type="entry name" value="AMINOPEPTIDASE"/>
    <property type="match status" value="1"/>
</dbReference>
<dbReference type="InterPro" id="IPR023367">
    <property type="entry name" value="Peptidase_M42_dom2"/>
</dbReference>
<dbReference type="Proteomes" id="UP000244180">
    <property type="component" value="Unassembled WGS sequence"/>
</dbReference>
<name>A0A2T5G9N5_HYDSH</name>
<dbReference type="GO" id="GO:0046872">
    <property type="term" value="F:metal ion binding"/>
    <property type="evidence" value="ECO:0007669"/>
    <property type="project" value="UniProtKB-KW"/>
</dbReference>
<evidence type="ECO:0000256" key="4">
    <source>
        <dbReference type="ARBA" id="ARBA00022723"/>
    </source>
</evidence>
<gene>
    <name evidence="6" type="ORF">HSCHL_2532</name>
</gene>
<evidence type="ECO:0000256" key="2">
    <source>
        <dbReference type="ARBA" id="ARBA00022438"/>
    </source>
</evidence>